<keyword evidence="3" id="KW-0378">Hydrolase</keyword>
<sequence length="124" mass="14068">MWTDDWIGLPYAELGRGPGAYDCLGLWLALQRARFGREVPDPECRMGDALRRGTVDRYRSRFARVTAAAEGDLLLFLSAGRPLHVGFALDNQDMIHIDAFGGSRVERWRGMRWLGKLEGIYRLA</sequence>
<feature type="domain" description="NlpC/P60" evidence="5">
    <location>
        <begin position="1"/>
        <end position="124"/>
    </location>
</feature>
<dbReference type="Gene3D" id="3.90.1720.10">
    <property type="entry name" value="endopeptidase domain like (from Nostoc punctiforme)"/>
    <property type="match status" value="1"/>
</dbReference>
<name>A0ABR9WWY2_9RHOB</name>
<proteinExistence type="inferred from homology"/>
<evidence type="ECO:0000256" key="1">
    <source>
        <dbReference type="ARBA" id="ARBA00007074"/>
    </source>
</evidence>
<protein>
    <submittedName>
        <fullName evidence="6">C40 family peptidase</fullName>
    </submittedName>
</protein>
<keyword evidence="7" id="KW-1185">Reference proteome</keyword>
<evidence type="ECO:0000256" key="2">
    <source>
        <dbReference type="ARBA" id="ARBA00022670"/>
    </source>
</evidence>
<keyword evidence="4" id="KW-0788">Thiol protease</keyword>
<dbReference type="PROSITE" id="PS51935">
    <property type="entry name" value="NLPC_P60"/>
    <property type="match status" value="1"/>
</dbReference>
<comment type="caution">
    <text evidence="6">The sequence shown here is derived from an EMBL/GenBank/DDBJ whole genome shotgun (WGS) entry which is preliminary data.</text>
</comment>
<gene>
    <name evidence="6" type="ORF">IQ782_02910</name>
</gene>
<dbReference type="EMBL" id="JADFFK010000001">
    <property type="protein sequence ID" value="MBE9635784.1"/>
    <property type="molecule type" value="Genomic_DNA"/>
</dbReference>
<comment type="similarity">
    <text evidence="1">Belongs to the peptidase C40 family.</text>
</comment>
<dbReference type="SUPFAM" id="SSF54001">
    <property type="entry name" value="Cysteine proteinases"/>
    <property type="match status" value="1"/>
</dbReference>
<evidence type="ECO:0000256" key="3">
    <source>
        <dbReference type="ARBA" id="ARBA00022801"/>
    </source>
</evidence>
<dbReference type="InterPro" id="IPR038765">
    <property type="entry name" value="Papain-like_cys_pep_sf"/>
</dbReference>
<evidence type="ECO:0000313" key="7">
    <source>
        <dbReference type="Proteomes" id="UP000607796"/>
    </source>
</evidence>
<organism evidence="6 7">
    <name type="scientific">Salipiger mangrovisoli</name>
    <dbReference type="NCBI Taxonomy" id="2865933"/>
    <lineage>
        <taxon>Bacteria</taxon>
        <taxon>Pseudomonadati</taxon>
        <taxon>Pseudomonadota</taxon>
        <taxon>Alphaproteobacteria</taxon>
        <taxon>Rhodobacterales</taxon>
        <taxon>Roseobacteraceae</taxon>
        <taxon>Salipiger</taxon>
    </lineage>
</organism>
<evidence type="ECO:0000256" key="4">
    <source>
        <dbReference type="ARBA" id="ARBA00022807"/>
    </source>
</evidence>
<dbReference type="RefSeq" id="WP_194133087.1">
    <property type="nucleotide sequence ID" value="NZ_JADFFK010000001.1"/>
</dbReference>
<reference evidence="6 7" key="1">
    <citation type="journal article" date="2021" name="Int. J. Syst. Evol. Microbiol.">
        <title>Salipiger mangrovisoli sp. nov., isolated from mangrove soil and the proposal for the reclassification of Paraphaeobacter pallidus as Salipiger pallidus comb. nov.</title>
        <authorList>
            <person name="Du J."/>
            <person name="Liu Y."/>
            <person name="Pei T."/>
            <person name="Deng M.R."/>
            <person name="Zhu H."/>
        </authorList>
    </citation>
    <scope>NUCLEOTIDE SEQUENCE [LARGE SCALE GENOMIC DNA]</scope>
    <source>
        <strain evidence="6 7">6D45A</strain>
    </source>
</reference>
<accession>A0ABR9WWY2</accession>
<dbReference type="InterPro" id="IPR000064">
    <property type="entry name" value="NLP_P60_dom"/>
</dbReference>
<dbReference type="Proteomes" id="UP000607796">
    <property type="component" value="Unassembled WGS sequence"/>
</dbReference>
<keyword evidence="2" id="KW-0645">Protease</keyword>
<evidence type="ECO:0000259" key="5">
    <source>
        <dbReference type="PROSITE" id="PS51935"/>
    </source>
</evidence>
<dbReference type="Pfam" id="PF00877">
    <property type="entry name" value="NLPC_P60"/>
    <property type="match status" value="1"/>
</dbReference>
<evidence type="ECO:0000313" key="6">
    <source>
        <dbReference type="EMBL" id="MBE9635784.1"/>
    </source>
</evidence>